<feature type="region of interest" description="Disordered" evidence="6">
    <location>
        <begin position="1"/>
        <end position="61"/>
    </location>
</feature>
<dbReference type="PANTHER" id="PTHR30213">
    <property type="entry name" value="INNER MEMBRANE PROTEIN YHJD"/>
    <property type="match status" value="1"/>
</dbReference>
<dbReference type="Proteomes" id="UP000315226">
    <property type="component" value="Unassembled WGS sequence"/>
</dbReference>
<evidence type="ECO:0000313" key="9">
    <source>
        <dbReference type="Proteomes" id="UP000315226"/>
    </source>
</evidence>
<dbReference type="Pfam" id="PF03631">
    <property type="entry name" value="Virul_fac_BrkB"/>
    <property type="match status" value="1"/>
</dbReference>
<evidence type="ECO:0000256" key="6">
    <source>
        <dbReference type="SAM" id="MobiDB-lite"/>
    </source>
</evidence>
<evidence type="ECO:0000256" key="4">
    <source>
        <dbReference type="ARBA" id="ARBA00022989"/>
    </source>
</evidence>
<gene>
    <name evidence="8" type="ORF">SGA01_11010</name>
</gene>
<dbReference type="NCBIfam" id="TIGR00765">
    <property type="entry name" value="yihY_not_rbn"/>
    <property type="match status" value="1"/>
</dbReference>
<feature type="transmembrane region" description="Helical" evidence="7">
    <location>
        <begin position="153"/>
        <end position="175"/>
    </location>
</feature>
<proteinExistence type="predicted"/>
<keyword evidence="9" id="KW-1185">Reference proteome</keyword>
<evidence type="ECO:0000256" key="3">
    <source>
        <dbReference type="ARBA" id="ARBA00022692"/>
    </source>
</evidence>
<comment type="caution">
    <text evidence="8">The sequence shown here is derived from an EMBL/GenBank/DDBJ whole genome shotgun (WGS) entry which is preliminary data.</text>
</comment>
<feature type="transmembrane region" description="Helical" evidence="7">
    <location>
        <begin position="92"/>
        <end position="113"/>
    </location>
</feature>
<dbReference type="AlphaFoldDB" id="A0A4Y3RCM2"/>
<evidence type="ECO:0000313" key="8">
    <source>
        <dbReference type="EMBL" id="GEB55496.1"/>
    </source>
</evidence>
<evidence type="ECO:0000256" key="2">
    <source>
        <dbReference type="ARBA" id="ARBA00022475"/>
    </source>
</evidence>
<organism evidence="8 9">
    <name type="scientific">Streptomyces gardneri</name>
    <dbReference type="NCBI Taxonomy" id="66892"/>
    <lineage>
        <taxon>Bacteria</taxon>
        <taxon>Bacillati</taxon>
        <taxon>Actinomycetota</taxon>
        <taxon>Actinomycetes</taxon>
        <taxon>Kitasatosporales</taxon>
        <taxon>Streptomycetaceae</taxon>
        <taxon>Streptomyces</taxon>
    </lineage>
</organism>
<evidence type="ECO:0000256" key="7">
    <source>
        <dbReference type="SAM" id="Phobius"/>
    </source>
</evidence>
<sequence>MTAGTAGSGVGPAEGGSRPGMAERNVPERRAPESRTPPPDPSDAEGPGPGPGVEERAPDSPADLPWASWFAVLKGSVREFTDDELMDRAAALTYYGVLSLFPGLLALVSLLGISGQRTTDRVTESLRELAPGPARDVLEQALAALSGNTGTGAVMAVVGLLVALWSSSGYVGAFMRAANRVHDVPEGRPAWKLLPIRLGMTAALMVMAAAGALMLVLSGDVARRAGEALGVGDTAVTVWSVAKWPALLLLAVVMVALLYWASPNAKGRGWRWITPGSVLALLIWMAASAGFAVYVSEFASYNRVYGTMAGVVVFLVWLWISNLAVLLGLEFDAELLRRRAVAGGMPPDREPYVRPRDTRTWSDEERREAGLPEKSHHHDG</sequence>
<protein>
    <submittedName>
        <fullName evidence="8">Uncharacterized protein</fullName>
    </submittedName>
</protein>
<dbReference type="EMBL" id="BJMN01000007">
    <property type="protein sequence ID" value="GEB55496.1"/>
    <property type="molecule type" value="Genomic_DNA"/>
</dbReference>
<keyword evidence="3 7" id="KW-0812">Transmembrane</keyword>
<keyword evidence="5 7" id="KW-0472">Membrane</keyword>
<feature type="region of interest" description="Disordered" evidence="6">
    <location>
        <begin position="347"/>
        <end position="380"/>
    </location>
</feature>
<feature type="compositionally biased region" description="Gly residues" evidence="6">
    <location>
        <begin position="1"/>
        <end position="18"/>
    </location>
</feature>
<feature type="transmembrane region" description="Helical" evidence="7">
    <location>
        <begin position="272"/>
        <end position="295"/>
    </location>
</feature>
<comment type="subcellular location">
    <subcellularLocation>
        <location evidence="1">Cell membrane</location>
        <topology evidence="1">Multi-pass membrane protein</topology>
    </subcellularLocation>
</comment>
<reference evidence="8 9" key="1">
    <citation type="submission" date="2019-06" db="EMBL/GenBank/DDBJ databases">
        <title>Whole genome shotgun sequence of Streptomyces gardneri NBRC 12865.</title>
        <authorList>
            <person name="Hosoyama A."/>
            <person name="Uohara A."/>
            <person name="Ohji S."/>
            <person name="Ichikawa N."/>
        </authorList>
    </citation>
    <scope>NUCLEOTIDE SEQUENCE [LARGE SCALE GENOMIC DNA]</scope>
    <source>
        <strain evidence="8 9">NBRC 12865</strain>
    </source>
</reference>
<feature type="transmembrane region" description="Helical" evidence="7">
    <location>
        <begin position="307"/>
        <end position="329"/>
    </location>
</feature>
<keyword evidence="4 7" id="KW-1133">Transmembrane helix</keyword>
<feature type="transmembrane region" description="Helical" evidence="7">
    <location>
        <begin position="237"/>
        <end position="260"/>
    </location>
</feature>
<evidence type="ECO:0000256" key="1">
    <source>
        <dbReference type="ARBA" id="ARBA00004651"/>
    </source>
</evidence>
<dbReference type="InterPro" id="IPR017039">
    <property type="entry name" value="Virul_fac_BrkB"/>
</dbReference>
<accession>A0A4Y3RCM2</accession>
<dbReference type="GO" id="GO:0005886">
    <property type="term" value="C:plasma membrane"/>
    <property type="evidence" value="ECO:0007669"/>
    <property type="project" value="UniProtKB-SubCell"/>
</dbReference>
<evidence type="ECO:0000256" key="5">
    <source>
        <dbReference type="ARBA" id="ARBA00023136"/>
    </source>
</evidence>
<dbReference type="PANTHER" id="PTHR30213:SF0">
    <property type="entry name" value="UPF0761 MEMBRANE PROTEIN YIHY"/>
    <property type="match status" value="1"/>
</dbReference>
<keyword evidence="2" id="KW-1003">Cell membrane</keyword>
<feature type="transmembrane region" description="Helical" evidence="7">
    <location>
        <begin position="196"/>
        <end position="217"/>
    </location>
</feature>
<name>A0A4Y3RCM2_9ACTN</name>